<gene>
    <name evidence="2" type="ORF">D8674_024523</name>
</gene>
<comment type="caution">
    <text evidence="2">The sequence shown here is derived from an EMBL/GenBank/DDBJ whole genome shotgun (WGS) entry which is preliminary data.</text>
</comment>
<organism evidence="2 3">
    <name type="scientific">Pyrus ussuriensis x Pyrus communis</name>
    <dbReference type="NCBI Taxonomy" id="2448454"/>
    <lineage>
        <taxon>Eukaryota</taxon>
        <taxon>Viridiplantae</taxon>
        <taxon>Streptophyta</taxon>
        <taxon>Embryophyta</taxon>
        <taxon>Tracheophyta</taxon>
        <taxon>Spermatophyta</taxon>
        <taxon>Magnoliopsida</taxon>
        <taxon>eudicotyledons</taxon>
        <taxon>Gunneridae</taxon>
        <taxon>Pentapetalae</taxon>
        <taxon>rosids</taxon>
        <taxon>fabids</taxon>
        <taxon>Rosales</taxon>
        <taxon>Rosaceae</taxon>
        <taxon>Amygdaloideae</taxon>
        <taxon>Maleae</taxon>
        <taxon>Pyrus</taxon>
    </lineage>
</organism>
<reference evidence="2 3" key="3">
    <citation type="submission" date="2019-11" db="EMBL/GenBank/DDBJ databases">
        <title>A de novo genome assembly of a pear dwarfing rootstock.</title>
        <authorList>
            <person name="Wang F."/>
            <person name="Wang J."/>
            <person name="Li S."/>
            <person name="Zhang Y."/>
            <person name="Fang M."/>
            <person name="Ma L."/>
            <person name="Zhao Y."/>
            <person name="Jiang S."/>
        </authorList>
    </citation>
    <scope>NUCLEOTIDE SEQUENCE [LARGE SCALE GENOMIC DNA]</scope>
    <source>
        <strain evidence="2">S2</strain>
        <tissue evidence="2">Leaf</tissue>
    </source>
</reference>
<sequence>MKKVHVVLCIPSEYRECCWLLSLLCREKYGLPPRGEIKRINVKALAHPITMVEPTTNEGGKKRFSPPAQETLAKKKPKTSSGKKEEAARSMLMAFSVSKATSSIAKRIAQRRSSSMSSIPKFVPKRLSGAKSGSPLERFATMKSDEVPPPVKVLRYVDQLFGRPSDFEFFGKNFKAFSISPEDLLAFTFESSIGMVSLLKASWLLKMWRSSSRGMSKLLKSSLLGRL</sequence>
<name>A0A5N5H852_9ROSA</name>
<evidence type="ECO:0000256" key="1">
    <source>
        <dbReference type="SAM" id="MobiDB-lite"/>
    </source>
</evidence>
<dbReference type="AlphaFoldDB" id="A0A5N5H852"/>
<dbReference type="EMBL" id="SMOL01000231">
    <property type="protein sequence ID" value="KAB2622341.1"/>
    <property type="molecule type" value="Genomic_DNA"/>
</dbReference>
<evidence type="ECO:0000313" key="2">
    <source>
        <dbReference type="EMBL" id="KAB2622341.1"/>
    </source>
</evidence>
<dbReference type="Proteomes" id="UP000327157">
    <property type="component" value="Chromosome 4"/>
</dbReference>
<accession>A0A5N5H852</accession>
<proteinExistence type="predicted"/>
<protein>
    <submittedName>
        <fullName evidence="2">Uncharacterized protein</fullName>
    </submittedName>
</protein>
<keyword evidence="3" id="KW-1185">Reference proteome</keyword>
<evidence type="ECO:0000313" key="3">
    <source>
        <dbReference type="Proteomes" id="UP000327157"/>
    </source>
</evidence>
<reference evidence="3" key="2">
    <citation type="submission" date="2019-10" db="EMBL/GenBank/DDBJ databases">
        <title>A de novo genome assembly of a pear dwarfing rootstock.</title>
        <authorList>
            <person name="Wang F."/>
            <person name="Wang J."/>
            <person name="Li S."/>
            <person name="Zhang Y."/>
            <person name="Fang M."/>
            <person name="Ma L."/>
            <person name="Zhao Y."/>
            <person name="Jiang S."/>
        </authorList>
    </citation>
    <scope>NUCLEOTIDE SEQUENCE [LARGE SCALE GENOMIC DNA]</scope>
</reference>
<reference evidence="2 3" key="1">
    <citation type="submission" date="2019-09" db="EMBL/GenBank/DDBJ databases">
        <authorList>
            <person name="Ou C."/>
        </authorList>
    </citation>
    <scope>NUCLEOTIDE SEQUENCE [LARGE SCALE GENOMIC DNA]</scope>
    <source>
        <strain evidence="2">S2</strain>
        <tissue evidence="2">Leaf</tissue>
    </source>
</reference>
<feature type="region of interest" description="Disordered" evidence="1">
    <location>
        <begin position="53"/>
        <end position="85"/>
    </location>
</feature>